<name>A0AAE3QHT9_9BACT</name>
<reference evidence="1" key="1">
    <citation type="submission" date="2023-05" db="EMBL/GenBank/DDBJ databases">
        <authorList>
            <person name="Zhang X."/>
        </authorList>
    </citation>
    <scope>NUCLEOTIDE SEQUENCE</scope>
    <source>
        <strain evidence="1">YF14B1</strain>
    </source>
</reference>
<gene>
    <name evidence="1" type="ORF">QNI16_00135</name>
</gene>
<proteinExistence type="predicted"/>
<protein>
    <submittedName>
        <fullName evidence="1">Uncharacterized protein</fullName>
    </submittedName>
</protein>
<comment type="caution">
    <text evidence="1">The sequence shown here is derived from an EMBL/GenBank/DDBJ whole genome shotgun (WGS) entry which is preliminary data.</text>
</comment>
<accession>A0AAE3QHT9</accession>
<dbReference type="AlphaFoldDB" id="A0AAE3QHT9"/>
<dbReference type="RefSeq" id="WP_313974597.1">
    <property type="nucleotide sequence ID" value="NZ_JASJOS010000001.1"/>
</dbReference>
<evidence type="ECO:0000313" key="1">
    <source>
        <dbReference type="EMBL" id="MDJ1478866.1"/>
    </source>
</evidence>
<sequence length="223" mass="25984">MATDGIKIIDGDLAHDVYWGFMDLYDEGMPMEDIRHQMERGKEAYDFFEYEIFITAYALALWETCQLTEPIKRQVRTAIDRGACAQVWAEQSQEDATARERELNRFWNKISTPKRTIRQRKYRKIINLLFSEGDVLTFQLANGSYAVTIVLTVSQHRESCSYEFAKKTYRDKDKPDLADVINYDIVERKVPSGVDLDWEVFLKEGMWKINDPGGMDALVRNEA</sequence>
<organism evidence="1 2">
    <name type="scientific">Xanthocytophaga flava</name>
    <dbReference type="NCBI Taxonomy" id="3048013"/>
    <lineage>
        <taxon>Bacteria</taxon>
        <taxon>Pseudomonadati</taxon>
        <taxon>Bacteroidota</taxon>
        <taxon>Cytophagia</taxon>
        <taxon>Cytophagales</taxon>
        <taxon>Rhodocytophagaceae</taxon>
        <taxon>Xanthocytophaga</taxon>
    </lineage>
</organism>
<evidence type="ECO:0000313" key="2">
    <source>
        <dbReference type="Proteomes" id="UP001241110"/>
    </source>
</evidence>
<dbReference type="Proteomes" id="UP001241110">
    <property type="component" value="Unassembled WGS sequence"/>
</dbReference>
<dbReference type="EMBL" id="JASJOS010000001">
    <property type="protein sequence ID" value="MDJ1478866.1"/>
    <property type="molecule type" value="Genomic_DNA"/>
</dbReference>